<dbReference type="InterPro" id="IPR036890">
    <property type="entry name" value="HATPase_C_sf"/>
</dbReference>
<comment type="caution">
    <text evidence="1">The sequence shown here is derived from an EMBL/GenBank/DDBJ whole genome shotgun (WGS) entry which is preliminary data.</text>
</comment>
<dbReference type="Gene3D" id="3.30.565.10">
    <property type="entry name" value="Histidine kinase-like ATPase, C-terminal domain"/>
    <property type="match status" value="1"/>
</dbReference>
<evidence type="ECO:0000313" key="1">
    <source>
        <dbReference type="EMBL" id="MBB5893807.1"/>
    </source>
</evidence>
<reference evidence="1 2" key="1">
    <citation type="submission" date="2020-08" db="EMBL/GenBank/DDBJ databases">
        <title>Sequencing the genomes of 1000 actinobacteria strains.</title>
        <authorList>
            <person name="Klenk H.-P."/>
        </authorList>
    </citation>
    <scope>NUCLEOTIDE SEQUENCE [LARGE SCALE GENOMIC DNA]</scope>
    <source>
        <strain evidence="1 2">DSM 43851</strain>
    </source>
</reference>
<keyword evidence="2" id="KW-1185">Reference proteome</keyword>
<evidence type="ECO:0000313" key="2">
    <source>
        <dbReference type="Proteomes" id="UP000585638"/>
    </source>
</evidence>
<dbReference type="EMBL" id="JACHIR010000001">
    <property type="protein sequence ID" value="MBB5893807.1"/>
    <property type="molecule type" value="Genomic_DNA"/>
</dbReference>
<accession>A0A7W9KJL6</accession>
<dbReference type="RefSeq" id="WP_184865348.1">
    <property type="nucleotide sequence ID" value="NZ_BAAAWY010000030.1"/>
</dbReference>
<name>A0A7W9KJL6_9PSEU</name>
<gene>
    <name evidence="1" type="ORF">BJ998_005003</name>
</gene>
<sequence>MGKGMTSEPNYLQAVVGGLRQSWSRPRLFALVTTADAVDPISAAEALLGDLAAPTTDVAQGFHQLLDEGEFHACRLLLSSEDKELSEAQRTALGHRLDNAIASARNTLLLKEHQLNTSAAALGIPGPSVDWASLLNVRKTDAVQALDEFGNALRKASGERRAVIERLLPDLEPVRRKTVLACLQAGMYTAAEQIATQVSEPEPWLGPTAVAGVGLWDYAQSANDEVLRWFVDVAAAPADFDQHRPAAEDEAGLRLVRAMHEAFENLDSRTAEQLGDAIDGLITDMQFRHPARRVGAGFEVDLRGATDPRLPWLALPRKLPVHIGPQPPAGGSAVQLWLPTVGHGYQAPDGSQLLDPHFLFLLVEPDATNKPRTAEWRRINLLRRICDRLPFELVVDADEDLGDSAEARASLCWMFDLLGLRAAAEVPEMVLFETGALPVVLHAIVRIIADTVPRPGPLTLDDLEKLRESSSVKQSLFDAVFALLNDDLAAQVVYGALLNRAARLGSERVRRDLLDEELDDMTMAVMQEHEDQTGRLHDFPVARLNVGAALQRVDTIGLATLEEDEVVLSGQGLVMLLGGDLLVLRTVEALKRFHANRDEVEERAELALRNRTQRQNKHVRAGYEYALMQLTAELKRDDLTPSERNRLVHQIDAHNKLMAQHTAIENGDLDALLRLTTFDIAVLLDEVADGQRKANHLTIDIVNEAGVLTNVVAMRLLVQLALVDLSHNAVQAMQSVGAKDRKMRIVIRYEDNLTGRFVVLDVEDSGPGFGKADVSLLDNQRREMGMRGGEGLRHAALNLEACNGKLERVAAPSSLGGAHLRVWLPLAE</sequence>
<dbReference type="Proteomes" id="UP000585638">
    <property type="component" value="Unassembled WGS sequence"/>
</dbReference>
<dbReference type="AlphaFoldDB" id="A0A7W9KJL6"/>
<protein>
    <submittedName>
        <fullName evidence="1">Uncharacterized protein</fullName>
    </submittedName>
</protein>
<organism evidence="1 2">
    <name type="scientific">Kutzneria kofuensis</name>
    <dbReference type="NCBI Taxonomy" id="103725"/>
    <lineage>
        <taxon>Bacteria</taxon>
        <taxon>Bacillati</taxon>
        <taxon>Actinomycetota</taxon>
        <taxon>Actinomycetes</taxon>
        <taxon>Pseudonocardiales</taxon>
        <taxon>Pseudonocardiaceae</taxon>
        <taxon>Kutzneria</taxon>
    </lineage>
</organism>
<proteinExistence type="predicted"/>
<dbReference type="SUPFAM" id="SSF55874">
    <property type="entry name" value="ATPase domain of HSP90 chaperone/DNA topoisomerase II/histidine kinase"/>
    <property type="match status" value="1"/>
</dbReference>